<proteinExistence type="predicted"/>
<gene>
    <name evidence="2" type="ORF">DM02DRAFT_365079</name>
</gene>
<organism evidence="2 3">
    <name type="scientific">Periconia macrospinosa</name>
    <dbReference type="NCBI Taxonomy" id="97972"/>
    <lineage>
        <taxon>Eukaryota</taxon>
        <taxon>Fungi</taxon>
        <taxon>Dikarya</taxon>
        <taxon>Ascomycota</taxon>
        <taxon>Pezizomycotina</taxon>
        <taxon>Dothideomycetes</taxon>
        <taxon>Pleosporomycetidae</taxon>
        <taxon>Pleosporales</taxon>
        <taxon>Massarineae</taxon>
        <taxon>Periconiaceae</taxon>
        <taxon>Periconia</taxon>
    </lineage>
</organism>
<keyword evidence="3" id="KW-1185">Reference proteome</keyword>
<reference evidence="2 3" key="1">
    <citation type="journal article" date="2018" name="Sci. Rep.">
        <title>Comparative genomics provides insights into the lifestyle and reveals functional heterogeneity of dark septate endophytic fungi.</title>
        <authorList>
            <person name="Knapp D.G."/>
            <person name="Nemeth J.B."/>
            <person name="Barry K."/>
            <person name="Hainaut M."/>
            <person name="Henrissat B."/>
            <person name="Johnson J."/>
            <person name="Kuo A."/>
            <person name="Lim J.H.P."/>
            <person name="Lipzen A."/>
            <person name="Nolan M."/>
            <person name="Ohm R.A."/>
            <person name="Tamas L."/>
            <person name="Grigoriev I.V."/>
            <person name="Spatafora J.W."/>
            <person name="Nagy L.G."/>
            <person name="Kovacs G.M."/>
        </authorList>
    </citation>
    <scope>NUCLEOTIDE SEQUENCE [LARGE SCALE GENOMIC DNA]</scope>
    <source>
        <strain evidence="2 3">DSE2036</strain>
    </source>
</reference>
<feature type="region of interest" description="Disordered" evidence="1">
    <location>
        <begin position="276"/>
        <end position="295"/>
    </location>
</feature>
<protein>
    <submittedName>
        <fullName evidence="2">Uncharacterized protein</fullName>
    </submittedName>
</protein>
<dbReference type="AlphaFoldDB" id="A0A2V1DV34"/>
<dbReference type="EMBL" id="KZ805362">
    <property type="protein sequence ID" value="PVI01115.1"/>
    <property type="molecule type" value="Genomic_DNA"/>
</dbReference>
<evidence type="ECO:0000313" key="3">
    <source>
        <dbReference type="Proteomes" id="UP000244855"/>
    </source>
</evidence>
<accession>A0A2V1DV34</accession>
<evidence type="ECO:0000313" key="2">
    <source>
        <dbReference type="EMBL" id="PVI01115.1"/>
    </source>
</evidence>
<evidence type="ECO:0000256" key="1">
    <source>
        <dbReference type="SAM" id="MobiDB-lite"/>
    </source>
</evidence>
<dbReference type="Proteomes" id="UP000244855">
    <property type="component" value="Unassembled WGS sequence"/>
</dbReference>
<sequence>MLLRRLLRLPGKWLEIIRRAFSPCGCLGRVVCGRGDLELVVCVAACHAASGVSVVPVFPCGGRWRRCNLYSASARLGLLARFARLVCMFGLLARLARLVYETWQGCSVCNRDTADASPRPFCPPTSLNGPDIAPPTATTPHIQPCLRSGGERVSVPWSPLKPTPTLDAARFTIPSGDERWDFSTPPLQGKTAVATEEPQQAPPAPTWLFELCARQTFIDAIRGVVAEMASEAVANLDSELSQRLVEKAESTPPSCKARTFSNQRCAHPAVCVPIALGSSKPPEDEPPEDKPPTRCGYHALLRYDYDDGRLSELEVDFWSQQGMSFEKWRDEFIREADIPSPTPPGPSAEPSSSSTSDQRGQGETADDGDAPADRQQETRLVLSRLEVSGGVGACEG</sequence>
<feature type="region of interest" description="Disordered" evidence="1">
    <location>
        <begin position="336"/>
        <end position="396"/>
    </location>
</feature>
<name>A0A2V1DV34_9PLEO</name>